<dbReference type="InterPro" id="IPR015856">
    <property type="entry name" value="ABC_transpr_CbiO/EcfA_su"/>
</dbReference>
<gene>
    <name evidence="11" type="ORF">SAMN05216564_102440</name>
</gene>
<keyword evidence="4" id="KW-1003">Cell membrane</keyword>
<organism evidence="11 12">
    <name type="scientific">Halopenitus persicus</name>
    <dbReference type="NCBI Taxonomy" id="1048396"/>
    <lineage>
        <taxon>Archaea</taxon>
        <taxon>Methanobacteriati</taxon>
        <taxon>Methanobacteriota</taxon>
        <taxon>Stenosarchaea group</taxon>
        <taxon>Halobacteria</taxon>
        <taxon>Halobacteriales</taxon>
        <taxon>Haloferacaceae</taxon>
        <taxon>Halopenitus</taxon>
    </lineage>
</organism>
<evidence type="ECO:0000256" key="1">
    <source>
        <dbReference type="ARBA" id="ARBA00004202"/>
    </source>
</evidence>
<feature type="domain" description="ABC transporter" evidence="10">
    <location>
        <begin position="2"/>
        <end position="229"/>
    </location>
</feature>
<evidence type="ECO:0000256" key="5">
    <source>
        <dbReference type="ARBA" id="ARBA00022741"/>
    </source>
</evidence>
<name>A0A1H3GEI7_9EURY</name>
<dbReference type="GO" id="GO:0016887">
    <property type="term" value="F:ATP hydrolysis activity"/>
    <property type="evidence" value="ECO:0007669"/>
    <property type="project" value="InterPro"/>
</dbReference>
<evidence type="ECO:0000256" key="4">
    <source>
        <dbReference type="ARBA" id="ARBA00022475"/>
    </source>
</evidence>
<dbReference type="AlphaFoldDB" id="A0A1H3GEI7"/>
<dbReference type="CDD" id="cd03225">
    <property type="entry name" value="ABC_cobalt_CbiO_domain1"/>
    <property type="match status" value="1"/>
</dbReference>
<dbReference type="InterPro" id="IPR050095">
    <property type="entry name" value="ECF_ABC_transporter_ATP-bd"/>
</dbReference>
<dbReference type="EMBL" id="FNPC01000002">
    <property type="protein sequence ID" value="SDY01691.1"/>
    <property type="molecule type" value="Genomic_DNA"/>
</dbReference>
<dbReference type="OrthoDB" id="35850at2157"/>
<comment type="similarity">
    <text evidence="2">Belongs to the ABC transporter superfamily.</text>
</comment>
<dbReference type="InterPro" id="IPR003439">
    <property type="entry name" value="ABC_transporter-like_ATP-bd"/>
</dbReference>
<evidence type="ECO:0000256" key="3">
    <source>
        <dbReference type="ARBA" id="ARBA00022448"/>
    </source>
</evidence>
<keyword evidence="8" id="KW-0472">Membrane</keyword>
<comment type="function">
    <text evidence="9">Probably part of an ABC transporter complex. Responsible for energy coupling to the transport system.</text>
</comment>
<dbReference type="PROSITE" id="PS00211">
    <property type="entry name" value="ABC_TRANSPORTER_1"/>
    <property type="match status" value="1"/>
</dbReference>
<evidence type="ECO:0000259" key="10">
    <source>
        <dbReference type="PROSITE" id="PS50893"/>
    </source>
</evidence>
<dbReference type="GO" id="GO:0042626">
    <property type="term" value="F:ATPase-coupled transmembrane transporter activity"/>
    <property type="evidence" value="ECO:0007669"/>
    <property type="project" value="TreeGrafter"/>
</dbReference>
<dbReference type="PANTHER" id="PTHR43553:SF24">
    <property type="entry name" value="ENERGY-COUPLING FACTOR TRANSPORTER ATP-BINDING PROTEIN ECFA1"/>
    <property type="match status" value="1"/>
</dbReference>
<dbReference type="FunFam" id="3.40.50.300:FF:000224">
    <property type="entry name" value="Energy-coupling factor transporter ATP-binding protein EcfA"/>
    <property type="match status" value="1"/>
</dbReference>
<comment type="subcellular location">
    <subcellularLocation>
        <location evidence="1">Cell membrane</location>
        <topology evidence="1">Peripheral membrane protein</topology>
    </subcellularLocation>
</comment>
<dbReference type="RefSeq" id="WP_092731214.1">
    <property type="nucleotide sequence ID" value="NZ_FNPC01000002.1"/>
</dbReference>
<accession>A0A1H3GEI7</accession>
<evidence type="ECO:0000256" key="8">
    <source>
        <dbReference type="ARBA" id="ARBA00023136"/>
    </source>
</evidence>
<dbReference type="InterPro" id="IPR017871">
    <property type="entry name" value="ABC_transporter-like_CS"/>
</dbReference>
<dbReference type="SUPFAM" id="SSF52540">
    <property type="entry name" value="P-loop containing nucleoside triphosphate hydrolases"/>
    <property type="match status" value="1"/>
</dbReference>
<evidence type="ECO:0000313" key="11">
    <source>
        <dbReference type="EMBL" id="SDY01691.1"/>
    </source>
</evidence>
<dbReference type="PROSITE" id="PS50893">
    <property type="entry name" value="ABC_TRANSPORTER_2"/>
    <property type="match status" value="1"/>
</dbReference>
<protein>
    <submittedName>
        <fullName evidence="11">Biotin transport system ATP-binding protein</fullName>
    </submittedName>
</protein>
<dbReference type="Pfam" id="PF00005">
    <property type="entry name" value="ABC_tran"/>
    <property type="match status" value="1"/>
</dbReference>
<evidence type="ECO:0000256" key="6">
    <source>
        <dbReference type="ARBA" id="ARBA00022840"/>
    </source>
</evidence>
<dbReference type="PANTHER" id="PTHR43553">
    <property type="entry name" value="HEAVY METAL TRANSPORTER"/>
    <property type="match status" value="1"/>
</dbReference>
<keyword evidence="7" id="KW-1278">Translocase</keyword>
<evidence type="ECO:0000313" key="12">
    <source>
        <dbReference type="Proteomes" id="UP000199079"/>
    </source>
</evidence>
<keyword evidence="5" id="KW-0547">Nucleotide-binding</keyword>
<dbReference type="SMART" id="SM00382">
    <property type="entry name" value="AAA"/>
    <property type="match status" value="1"/>
</dbReference>
<keyword evidence="3" id="KW-0813">Transport</keyword>
<dbReference type="Gene3D" id="3.40.50.300">
    <property type="entry name" value="P-loop containing nucleotide triphosphate hydrolases"/>
    <property type="match status" value="1"/>
</dbReference>
<sequence length="230" mass="24384">MIDVDAVTVDRGGVRALDDVSLTVPDGEFLILAGANGAGKTTLVRTFNGLVTPDSGTVRVNGTPVEADLLAARRAVGMVFQHPRDQIVAATVAADVAFGPENLGLDREAIDERVDDALEAVGLSDRRDARVDELSGGQRQRLAIAGALAMRPSHLVLDEPFTGLDAAARRSVRSRLEALHDEGTSVVVVTHDPRSVRDLADRSVVLADGEIAAVEDDDRDIDRPILGDPE</sequence>
<dbReference type="InterPro" id="IPR027417">
    <property type="entry name" value="P-loop_NTPase"/>
</dbReference>
<dbReference type="GO" id="GO:0005524">
    <property type="term" value="F:ATP binding"/>
    <property type="evidence" value="ECO:0007669"/>
    <property type="project" value="UniProtKB-KW"/>
</dbReference>
<dbReference type="Proteomes" id="UP000199079">
    <property type="component" value="Unassembled WGS sequence"/>
</dbReference>
<evidence type="ECO:0000256" key="9">
    <source>
        <dbReference type="ARBA" id="ARBA00025157"/>
    </source>
</evidence>
<dbReference type="GO" id="GO:0043190">
    <property type="term" value="C:ATP-binding cassette (ABC) transporter complex"/>
    <property type="evidence" value="ECO:0007669"/>
    <property type="project" value="TreeGrafter"/>
</dbReference>
<dbReference type="InterPro" id="IPR003593">
    <property type="entry name" value="AAA+_ATPase"/>
</dbReference>
<keyword evidence="6 11" id="KW-0067">ATP-binding</keyword>
<evidence type="ECO:0000256" key="2">
    <source>
        <dbReference type="ARBA" id="ARBA00005417"/>
    </source>
</evidence>
<evidence type="ECO:0000256" key="7">
    <source>
        <dbReference type="ARBA" id="ARBA00022967"/>
    </source>
</evidence>
<keyword evidence="12" id="KW-1185">Reference proteome</keyword>
<reference evidence="12" key="1">
    <citation type="submission" date="2016-10" db="EMBL/GenBank/DDBJ databases">
        <authorList>
            <person name="Varghese N."/>
            <person name="Submissions S."/>
        </authorList>
    </citation>
    <scope>NUCLEOTIDE SEQUENCE [LARGE SCALE GENOMIC DNA]</scope>
    <source>
        <strain evidence="12">DC30,IBRC 10041,KCTC 4046</strain>
    </source>
</reference>
<proteinExistence type="inferred from homology"/>